<name>D8M5V9_BLAHO</name>
<dbReference type="EMBL" id="FN668661">
    <property type="protein sequence ID" value="CBK23558.2"/>
    <property type="molecule type" value="Genomic_DNA"/>
</dbReference>
<evidence type="ECO:0000259" key="12">
    <source>
        <dbReference type="Pfam" id="PF00365"/>
    </source>
</evidence>
<dbReference type="GO" id="GO:0003872">
    <property type="term" value="F:6-phosphofructokinase activity"/>
    <property type="evidence" value="ECO:0007669"/>
    <property type="project" value="UniProtKB-EC"/>
</dbReference>
<evidence type="ECO:0000256" key="4">
    <source>
        <dbReference type="ARBA" id="ARBA00022723"/>
    </source>
</evidence>
<dbReference type="InterPro" id="IPR050929">
    <property type="entry name" value="PFKA"/>
</dbReference>
<evidence type="ECO:0000256" key="9">
    <source>
        <dbReference type="ARBA" id="ARBA00023152"/>
    </source>
</evidence>
<dbReference type="GO" id="GO:0046872">
    <property type="term" value="F:metal ion binding"/>
    <property type="evidence" value="ECO:0007669"/>
    <property type="project" value="UniProtKB-KW"/>
</dbReference>
<evidence type="ECO:0000256" key="7">
    <source>
        <dbReference type="ARBA" id="ARBA00022840"/>
    </source>
</evidence>
<dbReference type="PANTHER" id="PTHR45770">
    <property type="entry name" value="ATP-DEPENDENT 6-PHOSPHOFRUCTOKINASE 1"/>
    <property type="match status" value="1"/>
</dbReference>
<comment type="function">
    <text evidence="2">Catalyzes the phosphorylation of D-fructose 6-phosphate to fructose 1,6-bisphosphate by ATP, the first committing step of glycolysis.</text>
</comment>
<dbReference type="InterPro" id="IPR035966">
    <property type="entry name" value="PKF_sf"/>
</dbReference>
<evidence type="ECO:0000256" key="2">
    <source>
        <dbReference type="ARBA" id="ARBA00002659"/>
    </source>
</evidence>
<evidence type="ECO:0000256" key="10">
    <source>
        <dbReference type="ARBA" id="ARBA00048070"/>
    </source>
</evidence>
<keyword evidence="9" id="KW-0324">Glycolysis</keyword>
<evidence type="ECO:0000256" key="11">
    <source>
        <dbReference type="SAM" id="MobiDB-lite"/>
    </source>
</evidence>
<evidence type="ECO:0000256" key="5">
    <source>
        <dbReference type="ARBA" id="ARBA00022741"/>
    </source>
</evidence>
<evidence type="ECO:0000256" key="1">
    <source>
        <dbReference type="ARBA" id="ARBA00001946"/>
    </source>
</evidence>
<organism evidence="13">
    <name type="scientific">Blastocystis hominis</name>
    <dbReference type="NCBI Taxonomy" id="12968"/>
    <lineage>
        <taxon>Eukaryota</taxon>
        <taxon>Sar</taxon>
        <taxon>Stramenopiles</taxon>
        <taxon>Bigyra</taxon>
        <taxon>Opalozoa</taxon>
        <taxon>Opalinata</taxon>
        <taxon>Blastocystidae</taxon>
        <taxon>Blastocystis</taxon>
    </lineage>
</organism>
<comment type="cofactor">
    <cofactor evidence="1">
        <name>Mg(2+)</name>
        <dbReference type="ChEBI" id="CHEBI:18420"/>
    </cofactor>
</comment>
<gene>
    <name evidence="13" type="ORF">GSBLH_T00003413001</name>
</gene>
<dbReference type="OMA" id="ERMGINM"/>
<evidence type="ECO:0000313" key="14">
    <source>
        <dbReference type="Proteomes" id="UP000008312"/>
    </source>
</evidence>
<proteinExistence type="predicted"/>
<dbReference type="OrthoDB" id="537915at2759"/>
<dbReference type="InterPro" id="IPR022953">
    <property type="entry name" value="ATP_PFK"/>
</dbReference>
<keyword evidence="5" id="KW-0547">Nucleotide-binding</keyword>
<dbReference type="InterPro" id="IPR012004">
    <property type="entry name" value="PyroP-dep_PFK_TP0108"/>
</dbReference>
<dbReference type="RefSeq" id="XP_012897606.1">
    <property type="nucleotide sequence ID" value="XM_013042152.1"/>
</dbReference>
<dbReference type="GO" id="GO:0006002">
    <property type="term" value="P:fructose 6-phosphate metabolic process"/>
    <property type="evidence" value="ECO:0007669"/>
    <property type="project" value="InterPro"/>
</dbReference>
<evidence type="ECO:0000256" key="8">
    <source>
        <dbReference type="ARBA" id="ARBA00022842"/>
    </source>
</evidence>
<dbReference type="GO" id="GO:0005524">
    <property type="term" value="F:ATP binding"/>
    <property type="evidence" value="ECO:0007669"/>
    <property type="project" value="UniProtKB-KW"/>
</dbReference>
<dbReference type="PRINTS" id="PR00476">
    <property type="entry name" value="PHFRCTKINASE"/>
</dbReference>
<dbReference type="FunFam" id="3.40.50.450:FF:000002">
    <property type="entry name" value="ATP-dependent 6-phosphofructokinase"/>
    <property type="match status" value="1"/>
</dbReference>
<keyword evidence="4" id="KW-0479">Metal-binding</keyword>
<comment type="catalytic activity">
    <reaction evidence="10">
        <text>beta-D-fructose 6-phosphate + ATP = beta-D-fructose 1,6-bisphosphate + ADP + H(+)</text>
        <dbReference type="Rhea" id="RHEA:16109"/>
        <dbReference type="ChEBI" id="CHEBI:15378"/>
        <dbReference type="ChEBI" id="CHEBI:30616"/>
        <dbReference type="ChEBI" id="CHEBI:32966"/>
        <dbReference type="ChEBI" id="CHEBI:57634"/>
        <dbReference type="ChEBI" id="CHEBI:456216"/>
        <dbReference type="EC" id="2.7.1.11"/>
    </reaction>
</comment>
<dbReference type="Pfam" id="PF00365">
    <property type="entry name" value="PFK"/>
    <property type="match status" value="1"/>
</dbReference>
<keyword evidence="7" id="KW-0067">ATP-binding</keyword>
<dbReference type="Gene3D" id="3.40.50.450">
    <property type="match status" value="1"/>
</dbReference>
<dbReference type="SUPFAM" id="SSF53784">
    <property type="entry name" value="Phosphofructokinase"/>
    <property type="match status" value="1"/>
</dbReference>
<feature type="domain" description="Phosphofructokinase" evidence="12">
    <location>
        <begin position="50"/>
        <end position="362"/>
    </location>
</feature>
<dbReference type="NCBIfam" id="NF005301">
    <property type="entry name" value="PRK06830.1"/>
    <property type="match status" value="1"/>
</dbReference>
<dbReference type="UniPathway" id="UPA00109">
    <property type="reaction ID" value="UER00182"/>
</dbReference>
<dbReference type="Proteomes" id="UP000008312">
    <property type="component" value="Unassembled WGS sequence"/>
</dbReference>
<dbReference type="GeneID" id="24920514"/>
<protein>
    <recommendedName>
        <fullName evidence="12">Phosphofructokinase domain-containing protein</fullName>
    </recommendedName>
</protein>
<dbReference type="InParanoid" id="D8M5V9"/>
<sequence>MSRYNEYQTDNSCVIADLLRTESTSPIITAYLRAGARKKLWYKKEEVGAVIVTCGGICPGLNNIIREIVVTLTRLYGVNRIYGIMNGYGGFAKALEEPESNMVILTPELVDKIHHQGGTFLQSARGGFDADKIIEWCLRYEVNQIYVVGGDGTHRGANVLFHEIQKRHLAISIGGIPKTIDNDIAMVDRSFGFETAVQECTNAINSALVEAMSCEYGVGIVKLMGREAGFIAAYATLASHDVDLCLIPEVDVDLYDDQYGILPYIRRCLERQHHCVVVTSEGIEIPGLQGDGSTDASGNKRFPDVGLYLKKLVIDYFANEETNPEKMNVSVKYIDPSYMIRSVRANAFDSIQCLLLAENVVHGMMAGYTGFTVGVCNNRSVYIPIKTLTDNSPRTLYPFGRTYERVVNITGQPDFSIPMKKRLMEQKEREEREAKEREEKEAKEREEKEAKEREEKEAEKKE</sequence>
<evidence type="ECO:0000313" key="13">
    <source>
        <dbReference type="EMBL" id="CBK23558.2"/>
    </source>
</evidence>
<evidence type="ECO:0000256" key="3">
    <source>
        <dbReference type="ARBA" id="ARBA00022679"/>
    </source>
</evidence>
<reference evidence="13" key="1">
    <citation type="submission" date="2010-02" db="EMBL/GenBank/DDBJ databases">
        <title>Sequencing and annotation of the Blastocystis hominis genome.</title>
        <authorList>
            <person name="Wincker P."/>
        </authorList>
    </citation>
    <scope>NUCLEOTIDE SEQUENCE</scope>
    <source>
        <strain evidence="13">Singapore isolate B</strain>
    </source>
</reference>
<keyword evidence="8" id="KW-0460">Magnesium</keyword>
<feature type="compositionally biased region" description="Basic and acidic residues" evidence="11">
    <location>
        <begin position="422"/>
        <end position="462"/>
    </location>
</feature>
<keyword evidence="3" id="KW-0808">Transferase</keyword>
<dbReference type="AlphaFoldDB" id="D8M5V9"/>
<keyword evidence="14" id="KW-1185">Reference proteome</keyword>
<dbReference type="GO" id="GO:0005737">
    <property type="term" value="C:cytoplasm"/>
    <property type="evidence" value="ECO:0007669"/>
    <property type="project" value="UniProtKB-ARBA"/>
</dbReference>
<dbReference type="PIRSF" id="PIRSF000534">
    <property type="entry name" value="PPi_PFK_TP0108"/>
    <property type="match status" value="1"/>
</dbReference>
<feature type="region of interest" description="Disordered" evidence="11">
    <location>
        <begin position="417"/>
        <end position="462"/>
    </location>
</feature>
<dbReference type="InterPro" id="IPR000023">
    <property type="entry name" value="Phosphofructokinase_dom"/>
</dbReference>
<evidence type="ECO:0000256" key="6">
    <source>
        <dbReference type="ARBA" id="ARBA00022777"/>
    </source>
</evidence>
<accession>D8M5V9</accession>
<keyword evidence="6" id="KW-0418">Kinase</keyword>